<dbReference type="CDD" id="cd18137">
    <property type="entry name" value="HLD_clamp_pol_III_gamma_tau"/>
    <property type="match status" value="1"/>
</dbReference>
<dbReference type="GO" id="GO:0008408">
    <property type="term" value="F:3'-5' exonuclease activity"/>
    <property type="evidence" value="ECO:0007669"/>
    <property type="project" value="InterPro"/>
</dbReference>
<feature type="domain" description="AAA+ ATPase" evidence="9">
    <location>
        <begin position="37"/>
        <end position="179"/>
    </location>
</feature>
<dbReference type="PATRIC" id="fig|224324.8.peg.1435"/>
<dbReference type="GO" id="GO:0005524">
    <property type="term" value="F:ATP binding"/>
    <property type="evidence" value="ECO:0007669"/>
    <property type="project" value="UniProtKB-KW"/>
</dbReference>
<dbReference type="GO" id="GO:0006261">
    <property type="term" value="P:DNA-templated DNA replication"/>
    <property type="evidence" value="ECO:0000318"/>
    <property type="project" value="GO_Central"/>
</dbReference>
<dbReference type="SUPFAM" id="SSF48019">
    <property type="entry name" value="post-AAA+ oligomerization domain-like"/>
    <property type="match status" value="1"/>
</dbReference>
<dbReference type="InterPro" id="IPR027417">
    <property type="entry name" value="P-loop_NTPase"/>
</dbReference>
<dbReference type="CDD" id="cd00009">
    <property type="entry name" value="AAA"/>
    <property type="match status" value="1"/>
</dbReference>
<comment type="subunit">
    <text evidence="8">DNA polymerase III contains a core (composed of alpha, epsilon and theta chains) that associates with a tau subunit. This core dimerizes to form the POLIII' complex. PolIII' associates with the gamma complex (composed of gamma, delta, delta', psi and chi chains) and with the beta chain to form the complete DNA polymerase III complex.</text>
</comment>
<comment type="similarity">
    <text evidence="1 8">Belongs to the DnaX/STICHEL family.</text>
</comment>
<dbReference type="FunFam" id="1.10.8.60:FF:000013">
    <property type="entry name" value="DNA polymerase III subunit gamma/tau"/>
    <property type="match status" value="1"/>
</dbReference>
<keyword evidence="6 8" id="KW-0239">DNA-directed DNA polymerase</keyword>
<dbReference type="AlphaFoldDB" id="O67707"/>
<dbReference type="STRING" id="224324.aq_1855"/>
<gene>
    <name evidence="8 10" type="primary">dnaX</name>
    <name evidence="10" type="ordered locus">aq_1855</name>
</gene>
<dbReference type="Pfam" id="PF13177">
    <property type="entry name" value="DNA_pol3_delta2"/>
    <property type="match status" value="1"/>
</dbReference>
<dbReference type="SMART" id="SM00382">
    <property type="entry name" value="AAA"/>
    <property type="match status" value="1"/>
</dbReference>
<dbReference type="PANTHER" id="PTHR11669:SF0">
    <property type="entry name" value="PROTEIN STICHEL-LIKE 2"/>
    <property type="match status" value="1"/>
</dbReference>
<dbReference type="PANTHER" id="PTHR11669">
    <property type="entry name" value="REPLICATION FACTOR C / DNA POLYMERASE III GAMMA-TAU SUBUNIT"/>
    <property type="match status" value="1"/>
</dbReference>
<dbReference type="FunFam" id="3.40.50.300:FF:000014">
    <property type="entry name" value="DNA polymerase III subunit gamma/tau"/>
    <property type="match status" value="1"/>
</dbReference>
<evidence type="ECO:0000256" key="7">
    <source>
        <dbReference type="ARBA" id="ARBA00049244"/>
    </source>
</evidence>
<dbReference type="Proteomes" id="UP000000798">
    <property type="component" value="Chromosome"/>
</dbReference>
<sequence>MNYVPFARKYRPKFFREVIGQEAPVRILKNAIKNDRVAHAYLFAGPRGVGKTTIARILAKALNCKNPSKGEPCGECENCREIDRGVFPDLIEMDAASNRGIDDVRALKEAVNYKPIKGKYKVYIIDEAHMLTKEAFNALLKTLEEPPPRTVFVLCTTEYDKILPTILSRCQRIIFSKVRKEKVIEYLKKICEKEGIECEEGALEVLAHASEGCMRDAASLLDQASVYGEGRVTKEVVENFLGILSQESVRSFLKLLLNSEVDEAIKFLRELSEKGYNLTKFWEMLEEEVRNAILVKSLKNPESVVQNWQDYEDFKDYPLEALLYVENLINRGKVEARTREPLRAFELAVIKSLIVKDIIPVSQLGSVVKETKKEEKKVEVKEEPKVKEEKPKEQEEDRFQKVLNAVDGKILKRILEGAKREERDGKIVLKIEASYLRTMKKEFDSLKETFPFLEFEPVEDKKKPQKSSGTRLF</sequence>
<dbReference type="GO" id="GO:0003887">
    <property type="term" value="F:DNA-directed DNA polymerase activity"/>
    <property type="evidence" value="ECO:0007669"/>
    <property type="project" value="UniProtKB-KW"/>
</dbReference>
<evidence type="ECO:0000256" key="4">
    <source>
        <dbReference type="ARBA" id="ARBA00022833"/>
    </source>
</evidence>
<dbReference type="InterPro" id="IPR012763">
    <property type="entry name" value="DNA_pol_III_sug/sutau_N"/>
</dbReference>
<dbReference type="InterPro" id="IPR001270">
    <property type="entry name" value="ClpA/B"/>
</dbReference>
<dbReference type="NCBIfam" id="NF011514">
    <property type="entry name" value="PRK14953.1"/>
    <property type="match status" value="1"/>
</dbReference>
<keyword evidence="5 8" id="KW-0067">ATP-binding</keyword>
<dbReference type="InterPro" id="IPR008921">
    <property type="entry name" value="DNA_pol3_clamp-load_cplx_C"/>
</dbReference>
<dbReference type="Gene3D" id="1.10.8.60">
    <property type="match status" value="1"/>
</dbReference>
<dbReference type="KEGG" id="aae:aq_1855"/>
<dbReference type="NCBIfam" id="TIGR00678">
    <property type="entry name" value="holB"/>
    <property type="match status" value="1"/>
</dbReference>
<dbReference type="EMBL" id="AE000657">
    <property type="protein sequence ID" value="AAC07663.1"/>
    <property type="molecule type" value="Genomic_DNA"/>
</dbReference>
<organism evidence="10 11">
    <name type="scientific">Aquifex aeolicus (strain VF5)</name>
    <dbReference type="NCBI Taxonomy" id="224324"/>
    <lineage>
        <taxon>Bacteria</taxon>
        <taxon>Pseudomonadati</taxon>
        <taxon>Aquificota</taxon>
        <taxon>Aquificia</taxon>
        <taxon>Aquificales</taxon>
        <taxon>Aquificaceae</taxon>
        <taxon>Aquifex</taxon>
    </lineage>
</organism>
<keyword evidence="4" id="KW-0862">Zinc</keyword>
<evidence type="ECO:0000259" key="9">
    <source>
        <dbReference type="SMART" id="SM00382"/>
    </source>
</evidence>
<dbReference type="EC" id="2.7.7.7" evidence="8"/>
<dbReference type="NCBIfam" id="TIGR01128">
    <property type="entry name" value="holA"/>
    <property type="match status" value="1"/>
</dbReference>
<dbReference type="InterPro" id="IPR050238">
    <property type="entry name" value="DNA_Rep/Repair_Clamp_Loader"/>
</dbReference>
<dbReference type="InterPro" id="IPR004622">
    <property type="entry name" value="DNA_pol_HolB"/>
</dbReference>
<dbReference type="FunCoup" id="O67707">
    <property type="interactions" value="226"/>
</dbReference>
<evidence type="ECO:0000256" key="6">
    <source>
        <dbReference type="ARBA" id="ARBA00022932"/>
    </source>
</evidence>
<proteinExistence type="inferred from homology"/>
<keyword evidence="11" id="KW-1185">Reference proteome</keyword>
<dbReference type="PIR" id="A70460">
    <property type="entry name" value="A70460"/>
</dbReference>
<dbReference type="eggNOG" id="COG2812">
    <property type="taxonomic scope" value="Bacteria"/>
</dbReference>
<accession>O67707</accession>
<evidence type="ECO:0000256" key="5">
    <source>
        <dbReference type="ARBA" id="ARBA00022840"/>
    </source>
</evidence>
<dbReference type="EnsemblBacteria" id="AAC07663">
    <property type="protein sequence ID" value="AAC07663"/>
    <property type="gene ID" value="aq_1855"/>
</dbReference>
<dbReference type="InterPro" id="IPR003593">
    <property type="entry name" value="AAA+_ATPase"/>
</dbReference>
<comment type="function">
    <text evidence="8">DNA polymerase III is a complex, multichain enzyme responsible for most of the replicative synthesis in bacteria. This DNA polymerase also exhibits 3' to 5' exonuclease activity.</text>
</comment>
<dbReference type="NCBIfam" id="NF004046">
    <property type="entry name" value="PRK05563.1"/>
    <property type="match status" value="1"/>
</dbReference>
<dbReference type="NCBIfam" id="TIGR02397">
    <property type="entry name" value="dnaX_nterm"/>
    <property type="match status" value="1"/>
</dbReference>
<dbReference type="Pfam" id="PF22608">
    <property type="entry name" value="DNAX_ATPase_lid"/>
    <property type="match status" value="1"/>
</dbReference>
<evidence type="ECO:0000256" key="8">
    <source>
        <dbReference type="RuleBase" id="RU364063"/>
    </source>
</evidence>
<name>O67707_AQUAE</name>
<keyword evidence="8" id="KW-0808">Transferase</keyword>
<dbReference type="InParanoid" id="O67707"/>
<dbReference type="PRINTS" id="PR00300">
    <property type="entry name" value="CLPPROTEASEA"/>
</dbReference>
<dbReference type="OrthoDB" id="9810148at2"/>
<comment type="catalytic activity">
    <reaction evidence="7 8">
        <text>DNA(n) + a 2'-deoxyribonucleoside 5'-triphosphate = DNA(n+1) + diphosphate</text>
        <dbReference type="Rhea" id="RHEA:22508"/>
        <dbReference type="Rhea" id="RHEA-COMP:17339"/>
        <dbReference type="Rhea" id="RHEA-COMP:17340"/>
        <dbReference type="ChEBI" id="CHEBI:33019"/>
        <dbReference type="ChEBI" id="CHEBI:61560"/>
        <dbReference type="ChEBI" id="CHEBI:173112"/>
        <dbReference type="EC" id="2.7.7.7"/>
    </reaction>
</comment>
<evidence type="ECO:0000313" key="10">
    <source>
        <dbReference type="EMBL" id="AAC07663.1"/>
    </source>
</evidence>
<dbReference type="HOGENOM" id="CLU_006229_0_1_0"/>
<evidence type="ECO:0000256" key="1">
    <source>
        <dbReference type="ARBA" id="ARBA00006360"/>
    </source>
</evidence>
<dbReference type="InterPro" id="IPR045085">
    <property type="entry name" value="HLD_clamp_pol_III_gamma_tau"/>
</dbReference>
<keyword evidence="8" id="KW-0235">DNA replication</keyword>
<keyword evidence="8" id="KW-0548">Nucleotidyltransferase</keyword>
<keyword evidence="3 8" id="KW-0547">Nucleotide-binding</keyword>
<reference evidence="10 11" key="1">
    <citation type="journal article" date="1998" name="Nature">
        <title>The complete genome of the hyperthermophilic bacterium Aquifex aeolicus.</title>
        <authorList>
            <person name="Deckert G."/>
            <person name="Warren P.V."/>
            <person name="Gaasterland T."/>
            <person name="Young W.G."/>
            <person name="Lenox A.L."/>
            <person name="Graham D.E."/>
            <person name="Overbeek R."/>
            <person name="Snead M.A."/>
            <person name="Keller M."/>
            <person name="Aujay M."/>
            <person name="Huber R."/>
            <person name="Feldman R.A."/>
            <person name="Short J.M."/>
            <person name="Olson G.J."/>
            <person name="Swanson R.V."/>
        </authorList>
    </citation>
    <scope>NUCLEOTIDE SEQUENCE [LARGE SCALE GENOMIC DNA]</scope>
    <source>
        <strain evidence="10 11">VF5</strain>
    </source>
</reference>
<dbReference type="SUPFAM" id="SSF52540">
    <property type="entry name" value="P-loop containing nucleoside triphosphate hydrolases"/>
    <property type="match status" value="1"/>
</dbReference>
<dbReference type="InterPro" id="IPR005790">
    <property type="entry name" value="DNA_polIII_delta"/>
</dbReference>
<protein>
    <recommendedName>
        <fullName evidence="8">DNA polymerase III subunit gamma/tau</fullName>
        <ecNumber evidence="8">2.7.7.7</ecNumber>
    </recommendedName>
</protein>
<dbReference type="GO" id="GO:0046872">
    <property type="term" value="F:metal ion binding"/>
    <property type="evidence" value="ECO:0007669"/>
    <property type="project" value="UniProtKB-KW"/>
</dbReference>
<dbReference type="GO" id="GO:0003677">
    <property type="term" value="F:DNA binding"/>
    <property type="evidence" value="ECO:0007669"/>
    <property type="project" value="InterPro"/>
</dbReference>
<evidence type="ECO:0000313" key="11">
    <source>
        <dbReference type="Proteomes" id="UP000000798"/>
    </source>
</evidence>
<evidence type="ECO:0000256" key="3">
    <source>
        <dbReference type="ARBA" id="ARBA00022741"/>
    </source>
</evidence>
<keyword evidence="2" id="KW-0479">Metal-binding</keyword>
<dbReference type="GO" id="GO:0009360">
    <property type="term" value="C:DNA polymerase III complex"/>
    <property type="evidence" value="ECO:0007669"/>
    <property type="project" value="InterPro"/>
</dbReference>
<dbReference type="RefSeq" id="WP_010881211.1">
    <property type="nucleotide sequence ID" value="NC_000918.1"/>
</dbReference>
<dbReference type="Gene3D" id="3.40.50.300">
    <property type="entry name" value="P-loop containing nucleotide triphosphate hydrolases"/>
    <property type="match status" value="1"/>
</dbReference>
<evidence type="ECO:0000256" key="2">
    <source>
        <dbReference type="ARBA" id="ARBA00022723"/>
    </source>
</evidence>